<comment type="caution">
    <text evidence="14">The sequence shown here is derived from an EMBL/GenBank/DDBJ whole genome shotgun (WGS) entry which is preliminary data.</text>
</comment>
<evidence type="ECO:0000259" key="13">
    <source>
        <dbReference type="Pfam" id="PF02434"/>
    </source>
</evidence>
<dbReference type="GO" id="GO:0016020">
    <property type="term" value="C:membrane"/>
    <property type="evidence" value="ECO:0007669"/>
    <property type="project" value="UniProtKB-SubCell"/>
</dbReference>
<evidence type="ECO:0000256" key="8">
    <source>
        <dbReference type="ARBA" id="ARBA00022741"/>
    </source>
</evidence>
<evidence type="ECO:0000256" key="7">
    <source>
        <dbReference type="ARBA" id="ARBA00022692"/>
    </source>
</evidence>
<evidence type="ECO:0000256" key="11">
    <source>
        <dbReference type="ARBA" id="ARBA00023136"/>
    </source>
</evidence>
<evidence type="ECO:0000256" key="12">
    <source>
        <dbReference type="SAM" id="Phobius"/>
    </source>
</evidence>
<sequence>MDIWRDPRRHSCWSPQFAIFILLNLSALVYWNFKLDNLICSGQHPSVSERMLRKRDTGSASSTNAAGPRIFCMINHKAGNKARAKAVQATWARRCDGYTFASTRSVPGASTILIARNESRQVIWAKVQAMIRYADGIRDDFDWFIKTDDDTYVIVENLRHFLQARSPTEPVYIGTELAKEIPGGYLSGGAGYVFSRKAIELLRRGFDRDVCNFTDTWMEEVPLEECARKVGVHHDGETLDDLGRARFLPHNPKVHFTPGNENLLGWLKYSLGHHRNCCSDSAISFHYVTPINMYIYDYLIYNLKPHR</sequence>
<comment type="pathway">
    <text evidence="2">Protein modification; protein glycosylation.</text>
</comment>
<evidence type="ECO:0000256" key="6">
    <source>
        <dbReference type="ARBA" id="ARBA00022679"/>
    </source>
</evidence>
<dbReference type="Gene3D" id="3.90.550.50">
    <property type="match status" value="1"/>
</dbReference>
<evidence type="ECO:0000256" key="5">
    <source>
        <dbReference type="ARBA" id="ARBA00022676"/>
    </source>
</evidence>
<keyword evidence="5" id="KW-0328">Glycosyltransferase</keyword>
<comment type="similarity">
    <text evidence="3">Belongs to the glycosyltransferase 31 family. Beta3-Gal-T subfamily.</text>
</comment>
<evidence type="ECO:0000256" key="2">
    <source>
        <dbReference type="ARBA" id="ARBA00004922"/>
    </source>
</evidence>
<gene>
    <name evidence="14" type="ORF">BV898_03496</name>
</gene>
<dbReference type="InterPro" id="IPR026050">
    <property type="entry name" value="C1GALT1/C1GALT1_chp1"/>
</dbReference>
<comment type="subcellular location">
    <subcellularLocation>
        <location evidence="1">Membrane</location>
        <topology evidence="1">Single-pass type II membrane protein</topology>
    </subcellularLocation>
</comment>
<accession>A0A1W0X5R0</accession>
<dbReference type="Proteomes" id="UP000192578">
    <property type="component" value="Unassembled WGS sequence"/>
</dbReference>
<proteinExistence type="inferred from homology"/>
<evidence type="ECO:0000313" key="15">
    <source>
        <dbReference type="Proteomes" id="UP000192578"/>
    </source>
</evidence>
<keyword evidence="8" id="KW-0547">Nucleotide-binding</keyword>
<evidence type="ECO:0000256" key="4">
    <source>
        <dbReference type="ARBA" id="ARBA00012557"/>
    </source>
</evidence>
<keyword evidence="9" id="KW-0735">Signal-anchor</keyword>
<dbReference type="AlphaFoldDB" id="A0A1W0X5R0"/>
<evidence type="ECO:0000256" key="3">
    <source>
        <dbReference type="ARBA" id="ARBA00006462"/>
    </source>
</evidence>
<keyword evidence="15" id="KW-1185">Reference proteome</keyword>
<dbReference type="GO" id="GO:0016263">
    <property type="term" value="F:glycoprotein-N-acetylgalactosamine 3-beta-galactosyltransferase activity"/>
    <property type="evidence" value="ECO:0007669"/>
    <property type="project" value="UniProtKB-EC"/>
</dbReference>
<keyword evidence="11 12" id="KW-0472">Membrane</keyword>
<dbReference type="EMBL" id="MTYJ01000016">
    <property type="protein sequence ID" value="OQV22671.1"/>
    <property type="molecule type" value="Genomic_DNA"/>
</dbReference>
<reference evidence="15" key="1">
    <citation type="submission" date="2017-01" db="EMBL/GenBank/DDBJ databases">
        <title>Comparative genomics of anhydrobiosis in the tardigrade Hypsibius dujardini.</title>
        <authorList>
            <person name="Yoshida Y."/>
            <person name="Koutsovoulos G."/>
            <person name="Laetsch D."/>
            <person name="Stevens L."/>
            <person name="Kumar S."/>
            <person name="Horikawa D."/>
            <person name="Ishino K."/>
            <person name="Komine S."/>
            <person name="Tomita M."/>
            <person name="Blaxter M."/>
            <person name="Arakawa K."/>
        </authorList>
    </citation>
    <scope>NUCLEOTIDE SEQUENCE [LARGE SCALE GENOMIC DNA]</scope>
    <source>
        <strain evidence="15">Z151</strain>
    </source>
</reference>
<dbReference type="GO" id="GO:0000166">
    <property type="term" value="F:nucleotide binding"/>
    <property type="evidence" value="ECO:0007669"/>
    <property type="project" value="UniProtKB-KW"/>
</dbReference>
<keyword evidence="10 12" id="KW-1133">Transmembrane helix</keyword>
<feature type="domain" description="Fringe-like glycosyltransferase" evidence="13">
    <location>
        <begin position="81"/>
        <end position="202"/>
    </location>
</feature>
<keyword evidence="6" id="KW-0808">Transferase</keyword>
<evidence type="ECO:0000313" key="14">
    <source>
        <dbReference type="EMBL" id="OQV22671.1"/>
    </source>
</evidence>
<feature type="transmembrane region" description="Helical" evidence="12">
    <location>
        <begin position="12"/>
        <end position="33"/>
    </location>
</feature>
<evidence type="ECO:0000256" key="1">
    <source>
        <dbReference type="ARBA" id="ARBA00004606"/>
    </source>
</evidence>
<dbReference type="Pfam" id="PF02434">
    <property type="entry name" value="Fringe"/>
    <property type="match status" value="1"/>
</dbReference>
<keyword evidence="7 12" id="KW-0812">Transmembrane</keyword>
<evidence type="ECO:0000256" key="10">
    <source>
        <dbReference type="ARBA" id="ARBA00022989"/>
    </source>
</evidence>
<dbReference type="PANTHER" id="PTHR23033">
    <property type="entry name" value="BETA1,3-GALACTOSYLTRANSFERASE"/>
    <property type="match status" value="1"/>
</dbReference>
<evidence type="ECO:0000256" key="9">
    <source>
        <dbReference type="ARBA" id="ARBA00022968"/>
    </source>
</evidence>
<organism evidence="14 15">
    <name type="scientific">Hypsibius exemplaris</name>
    <name type="common">Freshwater tardigrade</name>
    <dbReference type="NCBI Taxonomy" id="2072580"/>
    <lineage>
        <taxon>Eukaryota</taxon>
        <taxon>Metazoa</taxon>
        <taxon>Ecdysozoa</taxon>
        <taxon>Tardigrada</taxon>
        <taxon>Eutardigrada</taxon>
        <taxon>Parachela</taxon>
        <taxon>Hypsibioidea</taxon>
        <taxon>Hypsibiidae</taxon>
        <taxon>Hypsibius</taxon>
    </lineage>
</organism>
<dbReference type="OrthoDB" id="414175at2759"/>
<dbReference type="PANTHER" id="PTHR23033:SF8">
    <property type="entry name" value="HEXOSYLTRANSFERASE"/>
    <property type="match status" value="1"/>
</dbReference>
<dbReference type="EC" id="2.4.1.122" evidence="4"/>
<name>A0A1W0X5R0_HYPEX</name>
<protein>
    <recommendedName>
        <fullName evidence="4">N-acetylgalactosaminide beta-1,3-galactosyltransferase</fullName>
        <ecNumber evidence="4">2.4.1.122</ecNumber>
    </recommendedName>
</protein>
<dbReference type="InterPro" id="IPR003378">
    <property type="entry name" value="Fringe-like_glycosylTrfase"/>
</dbReference>